<feature type="transmembrane region" description="Helical" evidence="1">
    <location>
        <begin position="179"/>
        <end position="202"/>
    </location>
</feature>
<gene>
    <name evidence="2" type="ORF">EJG51_008425</name>
</gene>
<accession>A0A6M4A528</accession>
<reference evidence="2 3" key="1">
    <citation type="journal article" date="2019" name="Int. J. Syst. Evol. Microbiol.">
        <title>Undibacterium piscinae sp. nov., isolated from Korean shiner intestine.</title>
        <authorList>
            <person name="Lee S.Y."/>
            <person name="Kang W."/>
            <person name="Kim P.S."/>
            <person name="Kim H.S."/>
            <person name="Sung H."/>
            <person name="Shin N.R."/>
            <person name="Whon T.W."/>
            <person name="Yun J.H."/>
            <person name="Lee J.Y."/>
            <person name="Lee J.Y."/>
            <person name="Jung M.J."/>
            <person name="Jeong Y.S."/>
            <person name="Tak E.J."/>
            <person name="Han J.E."/>
            <person name="Hyun D.W."/>
            <person name="Kang M.S."/>
            <person name="Lee K.E."/>
            <person name="Lee B.H."/>
            <person name="Bae J.W."/>
        </authorList>
    </citation>
    <scope>NUCLEOTIDE SEQUENCE [LARGE SCALE GENOMIC DNA]</scope>
    <source>
        <strain evidence="2 3">S11R28</strain>
    </source>
</reference>
<protein>
    <submittedName>
        <fullName evidence="2">ABC transporter permease</fullName>
    </submittedName>
</protein>
<sequence>MNAIFTIFRKEVTDAMRDRRTLLMVLFSALIFVPLLLLIFSEIMSQIESQEDKRTVLAVNIKQAPRLENFILRQGYQIETAPSDYEDKLRKKELSQPVLLVPEHFEDELAQAKKVSLQIVFDTSNKQAEFGLRPLKRLLDGYTQESAMMALSMRGVSAEIFQLIEVREKYIGRSEERRVTVTSMLPFALIMAIVVGGMFAAIDTTAGERERGSLEPLMMNPVSGWQLALGKWGAVASISMLVAILTVLSFFPAQWLIRNDALKAEFQFAGLQVALSLTCKSFKEAQVRMACDFCCWCIAMAVVGRNVGSGQGLQDLRERCAAP</sequence>
<feature type="transmembrane region" description="Helical" evidence="1">
    <location>
        <begin position="232"/>
        <end position="253"/>
    </location>
</feature>
<keyword evidence="1" id="KW-0472">Membrane</keyword>
<dbReference type="PANTHER" id="PTHR43471:SF3">
    <property type="entry name" value="ABC TRANSPORTER PERMEASE PROTEIN NATB"/>
    <property type="match status" value="1"/>
</dbReference>
<keyword evidence="1" id="KW-0812">Transmembrane</keyword>
<evidence type="ECO:0000313" key="2">
    <source>
        <dbReference type="EMBL" id="QJQ05870.1"/>
    </source>
</evidence>
<proteinExistence type="predicted"/>
<name>A0A6M4A528_9BURK</name>
<evidence type="ECO:0000256" key="1">
    <source>
        <dbReference type="SAM" id="Phobius"/>
    </source>
</evidence>
<keyword evidence="3" id="KW-1185">Reference proteome</keyword>
<dbReference type="Proteomes" id="UP000274350">
    <property type="component" value="Chromosome"/>
</dbReference>
<organism evidence="2 3">
    <name type="scientific">Undibacterium piscinae</name>
    <dbReference type="NCBI Taxonomy" id="2495591"/>
    <lineage>
        <taxon>Bacteria</taxon>
        <taxon>Pseudomonadati</taxon>
        <taxon>Pseudomonadota</taxon>
        <taxon>Betaproteobacteria</taxon>
        <taxon>Burkholderiales</taxon>
        <taxon>Oxalobacteraceae</taxon>
        <taxon>Undibacterium</taxon>
    </lineage>
</organism>
<dbReference type="EMBL" id="CP051152">
    <property type="protein sequence ID" value="QJQ05870.1"/>
    <property type="molecule type" value="Genomic_DNA"/>
</dbReference>
<dbReference type="Pfam" id="PF12679">
    <property type="entry name" value="ABC2_membrane_2"/>
    <property type="match status" value="1"/>
</dbReference>
<dbReference type="GO" id="GO:0140359">
    <property type="term" value="F:ABC-type transporter activity"/>
    <property type="evidence" value="ECO:0007669"/>
    <property type="project" value="InterPro"/>
</dbReference>
<evidence type="ECO:0000313" key="3">
    <source>
        <dbReference type="Proteomes" id="UP000274350"/>
    </source>
</evidence>
<dbReference type="PANTHER" id="PTHR43471">
    <property type="entry name" value="ABC TRANSPORTER PERMEASE"/>
    <property type="match status" value="1"/>
</dbReference>
<keyword evidence="1" id="KW-1133">Transmembrane helix</keyword>
<dbReference type="GO" id="GO:0005886">
    <property type="term" value="C:plasma membrane"/>
    <property type="evidence" value="ECO:0007669"/>
    <property type="project" value="UniProtKB-SubCell"/>
</dbReference>
<dbReference type="KEGG" id="upi:EJG51_008425"/>
<dbReference type="AlphaFoldDB" id="A0A6M4A528"/>
<feature type="transmembrane region" description="Helical" evidence="1">
    <location>
        <begin position="20"/>
        <end position="40"/>
    </location>
</feature>